<evidence type="ECO:0000313" key="3">
    <source>
        <dbReference type="Proteomes" id="UP001596114"/>
    </source>
</evidence>
<reference evidence="3" key="1">
    <citation type="journal article" date="2019" name="Int. J. Syst. Evol. Microbiol.">
        <title>The Global Catalogue of Microorganisms (GCM) 10K type strain sequencing project: providing services to taxonomists for standard genome sequencing and annotation.</title>
        <authorList>
            <consortium name="The Broad Institute Genomics Platform"/>
            <consortium name="The Broad Institute Genome Sequencing Center for Infectious Disease"/>
            <person name="Wu L."/>
            <person name="Ma J."/>
        </authorList>
    </citation>
    <scope>NUCLEOTIDE SEQUENCE [LARGE SCALE GENOMIC DNA]</scope>
    <source>
        <strain evidence="3">CGMCC 1.16619</strain>
    </source>
</reference>
<evidence type="ECO:0000256" key="1">
    <source>
        <dbReference type="SAM" id="Phobius"/>
    </source>
</evidence>
<feature type="transmembrane region" description="Helical" evidence="1">
    <location>
        <begin position="44"/>
        <end position="62"/>
    </location>
</feature>
<sequence>MIFVLAALLVGVVAGLRAMTAPAVPGRAAQWGALHLAATPLAFLSWYYSPWVLFALALRELITDQLPSTPSRKVPAHFGRDRPVALLEDTEAIGGAIPMMAMLP</sequence>
<evidence type="ECO:0000313" key="2">
    <source>
        <dbReference type="EMBL" id="MFC5526548.1"/>
    </source>
</evidence>
<organism evidence="2 3">
    <name type="scientific">Rhodanobacter ginsengisoli</name>
    <dbReference type="NCBI Taxonomy" id="418646"/>
    <lineage>
        <taxon>Bacteria</taxon>
        <taxon>Pseudomonadati</taxon>
        <taxon>Pseudomonadota</taxon>
        <taxon>Gammaproteobacteria</taxon>
        <taxon>Lysobacterales</taxon>
        <taxon>Rhodanobacteraceae</taxon>
        <taxon>Rhodanobacter</taxon>
    </lineage>
</organism>
<gene>
    <name evidence="2" type="ORF">ACFPPA_12465</name>
</gene>
<accession>A0ABW0QP78</accession>
<keyword evidence="1" id="KW-0812">Transmembrane</keyword>
<keyword evidence="1" id="KW-1133">Transmembrane helix</keyword>
<keyword evidence="3" id="KW-1185">Reference proteome</keyword>
<dbReference type="RefSeq" id="WP_377320316.1">
    <property type="nucleotide sequence ID" value="NZ_JBHSNF010000002.1"/>
</dbReference>
<proteinExistence type="predicted"/>
<name>A0ABW0QP78_9GAMM</name>
<dbReference type="Proteomes" id="UP001596114">
    <property type="component" value="Unassembled WGS sequence"/>
</dbReference>
<dbReference type="EMBL" id="JBHSNF010000002">
    <property type="protein sequence ID" value="MFC5526548.1"/>
    <property type="molecule type" value="Genomic_DNA"/>
</dbReference>
<comment type="caution">
    <text evidence="2">The sequence shown here is derived from an EMBL/GenBank/DDBJ whole genome shotgun (WGS) entry which is preliminary data.</text>
</comment>
<protein>
    <submittedName>
        <fullName evidence="2">Uncharacterized protein</fullName>
    </submittedName>
</protein>
<keyword evidence="1" id="KW-0472">Membrane</keyword>